<sequence>MNDDLRVMINVIMGNLRLNTVMPHLGDLMPSFACSFAGISFIFYVLCFSLFCERVFCCCWV</sequence>
<keyword evidence="1" id="KW-0472">Membrane</keyword>
<dbReference type="AlphaFoldDB" id="A9P1D8"/>
<accession>A9P1D8</accession>
<protein>
    <submittedName>
        <fullName evidence="2">Uncharacterized protein</fullName>
    </submittedName>
</protein>
<organism evidence="2">
    <name type="scientific">Picea sitchensis</name>
    <name type="common">Sitka spruce</name>
    <name type="synonym">Pinus sitchensis</name>
    <dbReference type="NCBI Taxonomy" id="3332"/>
    <lineage>
        <taxon>Eukaryota</taxon>
        <taxon>Viridiplantae</taxon>
        <taxon>Streptophyta</taxon>
        <taxon>Embryophyta</taxon>
        <taxon>Tracheophyta</taxon>
        <taxon>Spermatophyta</taxon>
        <taxon>Pinopsida</taxon>
        <taxon>Pinidae</taxon>
        <taxon>Conifers I</taxon>
        <taxon>Pinales</taxon>
        <taxon>Pinaceae</taxon>
        <taxon>Picea</taxon>
    </lineage>
</organism>
<proteinExistence type="evidence at transcript level"/>
<evidence type="ECO:0000256" key="1">
    <source>
        <dbReference type="SAM" id="Phobius"/>
    </source>
</evidence>
<evidence type="ECO:0000313" key="2">
    <source>
        <dbReference type="EMBL" id="ABK26699.1"/>
    </source>
</evidence>
<feature type="transmembrane region" description="Helical" evidence="1">
    <location>
        <begin position="28"/>
        <end position="52"/>
    </location>
</feature>
<keyword evidence="1" id="KW-0812">Transmembrane</keyword>
<dbReference type="EMBL" id="EF087459">
    <property type="protein sequence ID" value="ABK26699.1"/>
    <property type="molecule type" value="mRNA"/>
</dbReference>
<reference evidence="2" key="1">
    <citation type="journal article" date="2008" name="BMC Genomics">
        <title>A conifer genomics resource of 200,000 spruce (Picea spp.) ESTs and 6,464 high-quality, sequence-finished full-length cDNAs for Sitka spruce (Picea sitchensis).</title>
        <authorList>
            <person name="Ralph S.G."/>
            <person name="Chun H.J."/>
            <person name="Kolosova N."/>
            <person name="Cooper D."/>
            <person name="Oddy C."/>
            <person name="Ritland C.E."/>
            <person name="Kirkpatrick R."/>
            <person name="Moore R."/>
            <person name="Barber S."/>
            <person name="Holt R.A."/>
            <person name="Jones S.J."/>
            <person name="Marra M.A."/>
            <person name="Douglas C.J."/>
            <person name="Ritland K."/>
            <person name="Bohlmann J."/>
        </authorList>
    </citation>
    <scope>NUCLEOTIDE SEQUENCE</scope>
    <source>
        <tissue evidence="2">Bark</tissue>
    </source>
</reference>
<name>A9P1D8_PICSI</name>
<keyword evidence="1" id="KW-1133">Transmembrane helix</keyword>